<organism evidence="12 13">
    <name type="scientific">Pomacea canaliculata</name>
    <name type="common">Golden apple snail</name>
    <dbReference type="NCBI Taxonomy" id="400727"/>
    <lineage>
        <taxon>Eukaryota</taxon>
        <taxon>Metazoa</taxon>
        <taxon>Spiralia</taxon>
        <taxon>Lophotrochozoa</taxon>
        <taxon>Mollusca</taxon>
        <taxon>Gastropoda</taxon>
        <taxon>Caenogastropoda</taxon>
        <taxon>Architaenioglossa</taxon>
        <taxon>Ampullarioidea</taxon>
        <taxon>Ampullariidae</taxon>
        <taxon>Pomacea</taxon>
    </lineage>
</organism>
<dbReference type="GO" id="GO:0005227">
    <property type="term" value="F:calcium-activated cation channel activity"/>
    <property type="evidence" value="ECO:0007669"/>
    <property type="project" value="InterPro"/>
</dbReference>
<evidence type="ECO:0000256" key="1">
    <source>
        <dbReference type="ARBA" id="ARBA00004141"/>
    </source>
</evidence>
<accession>A0A2T7NY94</accession>
<evidence type="ECO:0000313" key="13">
    <source>
        <dbReference type="Proteomes" id="UP000245119"/>
    </source>
</evidence>
<evidence type="ECO:0000256" key="4">
    <source>
        <dbReference type="ARBA" id="ARBA00022692"/>
    </source>
</evidence>
<dbReference type="Pfam" id="PF13967">
    <property type="entry name" value="RSN1_TM"/>
    <property type="match status" value="1"/>
</dbReference>
<evidence type="ECO:0000256" key="6">
    <source>
        <dbReference type="ARBA" id="ARBA00023136"/>
    </source>
</evidence>
<dbReference type="InterPro" id="IPR045122">
    <property type="entry name" value="Csc1-like"/>
</dbReference>
<dbReference type="Proteomes" id="UP000245119">
    <property type="component" value="Linkage Group LG8"/>
</dbReference>
<feature type="transmembrane region" description="Helical" evidence="8">
    <location>
        <begin position="553"/>
        <end position="583"/>
    </location>
</feature>
<feature type="domain" description="CSC1/OSCA1-like cytosolic" evidence="11">
    <location>
        <begin position="171"/>
        <end position="351"/>
    </location>
</feature>
<feature type="transmembrane region" description="Helical" evidence="8">
    <location>
        <begin position="639"/>
        <end position="662"/>
    </location>
</feature>
<feature type="transmembrane region" description="Helical" evidence="8">
    <location>
        <begin position="91"/>
        <end position="111"/>
    </location>
</feature>
<evidence type="ECO:0000256" key="5">
    <source>
        <dbReference type="ARBA" id="ARBA00022989"/>
    </source>
</evidence>
<keyword evidence="4 8" id="KW-0812">Transmembrane</keyword>
<evidence type="ECO:0000256" key="2">
    <source>
        <dbReference type="ARBA" id="ARBA00007779"/>
    </source>
</evidence>
<name>A0A2T7NY94_POMCA</name>
<keyword evidence="6 8" id="KW-0472">Membrane</keyword>
<dbReference type="InterPro" id="IPR032880">
    <property type="entry name" value="CSC1/OSCA1-like_N"/>
</dbReference>
<keyword evidence="13" id="KW-1185">Reference proteome</keyword>
<dbReference type="InterPro" id="IPR003864">
    <property type="entry name" value="CSC1/OSCA1-like_7TM"/>
</dbReference>
<reference evidence="12 13" key="1">
    <citation type="submission" date="2018-04" db="EMBL/GenBank/DDBJ databases">
        <title>The genome of golden apple snail Pomacea canaliculata provides insight into stress tolerance and invasive adaptation.</title>
        <authorList>
            <person name="Liu C."/>
            <person name="Liu B."/>
            <person name="Ren Y."/>
            <person name="Zhang Y."/>
            <person name="Wang H."/>
            <person name="Li S."/>
            <person name="Jiang F."/>
            <person name="Yin L."/>
            <person name="Zhang G."/>
            <person name="Qian W."/>
            <person name="Fan W."/>
        </authorList>
    </citation>
    <scope>NUCLEOTIDE SEQUENCE [LARGE SCALE GENOMIC DNA]</scope>
    <source>
        <strain evidence="12">SZHN2017</strain>
        <tissue evidence="12">Muscle</tissue>
    </source>
</reference>
<comment type="subcellular location">
    <subcellularLocation>
        <location evidence="1">Membrane</location>
        <topology evidence="1">Multi-pass membrane protein</topology>
    </subcellularLocation>
</comment>
<evidence type="ECO:0000256" key="3">
    <source>
        <dbReference type="ARBA" id="ARBA00022448"/>
    </source>
</evidence>
<dbReference type="Pfam" id="PF02714">
    <property type="entry name" value="RSN1_7TM"/>
    <property type="match status" value="1"/>
</dbReference>
<evidence type="ECO:0008006" key="14">
    <source>
        <dbReference type="Google" id="ProtNLM"/>
    </source>
</evidence>
<protein>
    <recommendedName>
        <fullName evidence="14">CSC1/OSCA1-like cytosolic domain-containing protein</fullName>
    </recommendedName>
</protein>
<comment type="similarity">
    <text evidence="2">Belongs to the CSC1 (TC 1.A.17) family.</text>
</comment>
<feature type="domain" description="CSC1/OSCA1-like 7TM region" evidence="9">
    <location>
        <begin position="363"/>
        <end position="623"/>
    </location>
</feature>
<feature type="transmembrane region" description="Helical" evidence="8">
    <location>
        <begin position="604"/>
        <end position="627"/>
    </location>
</feature>
<evidence type="ECO:0000256" key="7">
    <source>
        <dbReference type="SAM" id="MobiDB-lite"/>
    </source>
</evidence>
<dbReference type="EMBL" id="PZQS01000008">
    <property type="protein sequence ID" value="PVD26148.1"/>
    <property type="molecule type" value="Genomic_DNA"/>
</dbReference>
<feature type="transmembrane region" description="Helical" evidence="8">
    <location>
        <begin position="136"/>
        <end position="155"/>
    </location>
</feature>
<dbReference type="STRING" id="400727.A0A2T7NY94"/>
<keyword evidence="5 8" id="KW-1133">Transmembrane helix</keyword>
<dbReference type="AlphaFoldDB" id="A0A2T7NY94"/>
<feature type="compositionally biased region" description="Polar residues" evidence="7">
    <location>
        <begin position="738"/>
        <end position="747"/>
    </location>
</feature>
<dbReference type="GO" id="GO:0005886">
    <property type="term" value="C:plasma membrane"/>
    <property type="evidence" value="ECO:0007669"/>
    <property type="project" value="TreeGrafter"/>
</dbReference>
<evidence type="ECO:0000313" key="12">
    <source>
        <dbReference type="EMBL" id="PVD26148.1"/>
    </source>
</evidence>
<feature type="domain" description="CSC1/OSCA1-like N-terminal transmembrane" evidence="10">
    <location>
        <begin position="69"/>
        <end position="155"/>
    </location>
</feature>
<feature type="region of interest" description="Disordered" evidence="7">
    <location>
        <begin position="738"/>
        <end position="766"/>
    </location>
</feature>
<comment type="caution">
    <text evidence="12">The sequence shown here is derived from an EMBL/GenBank/DDBJ whole genome shotgun (WGS) entry which is preliminary data.</text>
</comment>
<dbReference type="PANTHER" id="PTHR13018">
    <property type="entry name" value="PROBABLE MEMBRANE PROTEIN DUF221-RELATED"/>
    <property type="match status" value="1"/>
</dbReference>
<evidence type="ECO:0000259" key="11">
    <source>
        <dbReference type="Pfam" id="PF14703"/>
    </source>
</evidence>
<keyword evidence="3" id="KW-0813">Transport</keyword>
<feature type="transmembrane region" description="Helical" evidence="8">
    <location>
        <begin position="29"/>
        <end position="50"/>
    </location>
</feature>
<dbReference type="OrthoDB" id="1689567at2759"/>
<evidence type="ECO:0000259" key="10">
    <source>
        <dbReference type="Pfam" id="PF13967"/>
    </source>
</evidence>
<sequence>MTENASVPVCQSGYNHNRTLVLYDAYSGIPGTLAINAIAFVVLLLLFTLLRKIAWDYGRLALVNRTEEKDTDIFHKCGRDAVQYLSFQRHLLVYVTVITVISVGVVLPVNFQGNLLGNATEFGHTTIGNLDSDSPLLWVHATLAVLYFIILIIILRHFHTNLDVEEDEQVSRTLMISNIPHNKCFAENIQLHFREAYPEMTVCDIQFAYNITELVSLDKQKKAAREARIYSEMQLHKTGKRPVIYPYTCGRFCCSPCCGCKEVDAINFYMDEEAELQRACDEEREIAHKTAIGIAFVTFESEMQAQRVRADFRANCKGTHNPQMSSVYMELHVQDWQVHFAPPPESIYWENLSVPEWKWWTKAFCINGFLLVLLFFLTTPIMILHSLDLLNIDIKKPVEEHLHSPLLVQFLPTLLLWTFSALLPNLVYYSDQYMGHWTKTSEHHAIMRKTFVFLLLMVLILPSLGLTSAHAFFEWAVIEDQKKLQWQCIFMPSNGSFFVNYVITAAFIGTALELLRFSELFMYGIRLLIARSNAEKAAVRKAVLWDFQYGMQYAWMLCIFAIIISYSIPCPLVTPFGLVYLALKHLVDRYNIFFAYNSSNINRHIHNSAVTFVLWSVIMLQISVTFFTGLRAEGMDPVFIFSSVALFISIIIFVGRLSFGWFRHLRPSRYRSFICKEQSIHLFKKLNSNRFSNQSTFGGPAFSDLQQFDEGDALPIEADATQKPFIAEILLNQASPEMPISSSQHSHPSYGATADTADVQSTNNRG</sequence>
<dbReference type="PANTHER" id="PTHR13018:SF5">
    <property type="entry name" value="RE44586P"/>
    <property type="match status" value="1"/>
</dbReference>
<dbReference type="Pfam" id="PF14703">
    <property type="entry name" value="PHM7_cyt"/>
    <property type="match status" value="1"/>
</dbReference>
<feature type="transmembrane region" description="Helical" evidence="8">
    <location>
        <begin position="450"/>
        <end position="473"/>
    </location>
</feature>
<evidence type="ECO:0000256" key="8">
    <source>
        <dbReference type="SAM" id="Phobius"/>
    </source>
</evidence>
<gene>
    <name evidence="12" type="ORF">C0Q70_13817</name>
</gene>
<feature type="transmembrane region" description="Helical" evidence="8">
    <location>
        <begin position="364"/>
        <end position="387"/>
    </location>
</feature>
<dbReference type="InterPro" id="IPR027815">
    <property type="entry name" value="CSC1/OSCA1-like_cyt"/>
</dbReference>
<evidence type="ECO:0000259" key="9">
    <source>
        <dbReference type="Pfam" id="PF02714"/>
    </source>
</evidence>
<feature type="transmembrane region" description="Helical" evidence="8">
    <location>
        <begin position="407"/>
        <end position="429"/>
    </location>
</feature>
<proteinExistence type="inferred from homology"/>